<dbReference type="Proteomes" id="UP000004110">
    <property type="component" value="Unassembled WGS sequence"/>
</dbReference>
<accession>A0ABC9NDF8</accession>
<gene>
    <name evidence="1" type="ORF">BACUNI_01780</name>
</gene>
<dbReference type="EMBL" id="AAYH02000041">
    <property type="protein sequence ID" value="EDO54795.1"/>
    <property type="molecule type" value="Genomic_DNA"/>
</dbReference>
<name>A0ABC9NDF8_BACUC</name>
<keyword evidence="2" id="KW-1185">Reference proteome</keyword>
<dbReference type="AlphaFoldDB" id="A0ABC9NDF8"/>
<protein>
    <submittedName>
        <fullName evidence="1">Uncharacterized protein</fullName>
    </submittedName>
</protein>
<reference evidence="1" key="2">
    <citation type="submission" date="2013-11" db="EMBL/GenBank/DDBJ databases">
        <title>Draft genome sequence of Bacteroides uniformis (ATCC 8492).</title>
        <authorList>
            <person name="Sudarsanam P."/>
            <person name="Ley R."/>
            <person name="Guruge J."/>
            <person name="Turnbaugh P.J."/>
            <person name="Mahowald M."/>
            <person name="Liep D."/>
            <person name="Gordon J."/>
        </authorList>
    </citation>
    <scope>NUCLEOTIDE SEQUENCE</scope>
    <source>
        <strain evidence="1">ATCC 8492</strain>
    </source>
</reference>
<proteinExistence type="predicted"/>
<organism evidence="1 2">
    <name type="scientific">Bacteroides uniformis (strain ATCC 8492 / DSM 6597 / CCUG 4942 / CIP 103695 / JCM 5828 / KCTC 5204 / NCTC 13054 / VPI 0061)</name>
    <dbReference type="NCBI Taxonomy" id="411479"/>
    <lineage>
        <taxon>Bacteria</taxon>
        <taxon>Pseudomonadati</taxon>
        <taxon>Bacteroidota</taxon>
        <taxon>Bacteroidia</taxon>
        <taxon>Bacteroidales</taxon>
        <taxon>Bacteroidaceae</taxon>
        <taxon>Bacteroides</taxon>
    </lineage>
</organism>
<evidence type="ECO:0000313" key="2">
    <source>
        <dbReference type="Proteomes" id="UP000004110"/>
    </source>
</evidence>
<evidence type="ECO:0000313" key="1">
    <source>
        <dbReference type="EMBL" id="EDO54795.1"/>
    </source>
</evidence>
<sequence length="51" mass="5255">MFSAAQNILSSHENALPLQGAGLPSEVGKPLKPAVLCLKAAAYAVKPLNPK</sequence>
<comment type="caution">
    <text evidence="1">The sequence shown here is derived from an EMBL/GenBank/DDBJ whole genome shotgun (WGS) entry which is preliminary data.</text>
</comment>
<reference evidence="1" key="1">
    <citation type="submission" date="2007-06" db="EMBL/GenBank/DDBJ databases">
        <authorList>
            <person name="Fulton L."/>
            <person name="Clifton S."/>
            <person name="Fulton B."/>
            <person name="Xu J."/>
            <person name="Minx P."/>
            <person name="Pepin K.H."/>
            <person name="Johnson M."/>
            <person name="Thiruvilangam P."/>
            <person name="Bhonagiri V."/>
            <person name="Nash W.E."/>
            <person name="Mardis E.R."/>
            <person name="Wilson R.K."/>
        </authorList>
    </citation>
    <scope>NUCLEOTIDE SEQUENCE [LARGE SCALE GENOMIC DNA]</scope>
    <source>
        <strain evidence="1">ATCC 8492</strain>
    </source>
</reference>